<evidence type="ECO:0000256" key="7">
    <source>
        <dbReference type="ARBA" id="ARBA00034000"/>
    </source>
</evidence>
<evidence type="ECO:0000256" key="3">
    <source>
        <dbReference type="ARBA" id="ARBA00022676"/>
    </source>
</evidence>
<dbReference type="InterPro" id="IPR012338">
    <property type="entry name" value="Beta-lactam/transpept-like"/>
</dbReference>
<sequence>MAPKRTGSPLQQIGLGVRLIGASVLAGGLVAGIALPAVGVVGLSAKSASDDFSKNIPSDFTQPPLSQASTVYDANGGVIAKVYSRDRTVVPLSQIAPIMRQALVDIEDNRFYQHGAIDLKGTLRALLHNSNGGSTQGASTLTQQYVKNVFVEEAGDDQAKVLEAQRQTMGRKIQELKYAIYVEEHLSKDQILANYLNITFFGEKAYGIEAAAERYFSVHANQLTLPQAAMLAGLVQSPTTYDPVIAPDKAKTRRDEVLDKMAEYGTITAAQAAAAKAQPLGLKVKPAREGCITADKYGEQFFCDYVEHVIERDPVFGKTAEERAALWARGGLQIHTTLDPKVQKAVYKSTHKHVYPGDKAATAMTIVQPGTGKILGMGESRIYGTSPAAQYTTLNYNVDRLMGGASGFQTGSTFKPITAAAALEAGYGMDTVLPSPYKETYPAMTDCSGSRLDTGDTVQNDSTSLKGPYAMPKALAQSVNTYFVELSAKAGLCNVVHMMNKLGITTQASQYTVGKGKLDPIQAVQSLTLGTNNLTPLEMANVYATFAARGTYCTPIALTSVTTADRKKLDIPQANCQQVMSTNTADSITSMLKGVVEDGTGAPAGFTDGRPSAGKTGTTEGHAQVWFVGYTPELSGATVVSHTVKTDSLNDEYIGGQWVGQAFGGTVAGPIWRDAMSGALSGVPFGTLSTVALPKDPTSDPNKGKNKGQTQGQTQGQNQGQTAGAFGGLTGLIGIAGGNNGNGNGNGGHR</sequence>
<feature type="compositionally biased region" description="Low complexity" evidence="9">
    <location>
        <begin position="707"/>
        <end position="724"/>
    </location>
</feature>
<comment type="catalytic activity">
    <reaction evidence="8">
        <text>[GlcNAc-(1-&gt;4)-Mur2Ac(oyl-L-Ala-gamma-D-Glu-L-Lys-D-Ala-D-Ala)](n)-di-trans,octa-cis-undecaprenyl diphosphate + beta-D-GlcNAc-(1-&gt;4)-Mur2Ac(oyl-L-Ala-gamma-D-Glu-L-Lys-D-Ala-D-Ala)-di-trans,octa-cis-undecaprenyl diphosphate = [GlcNAc-(1-&gt;4)-Mur2Ac(oyl-L-Ala-gamma-D-Glu-L-Lys-D-Ala-D-Ala)](n+1)-di-trans,octa-cis-undecaprenyl diphosphate + di-trans,octa-cis-undecaprenyl diphosphate + H(+)</text>
        <dbReference type="Rhea" id="RHEA:23708"/>
        <dbReference type="Rhea" id="RHEA-COMP:9602"/>
        <dbReference type="Rhea" id="RHEA-COMP:9603"/>
        <dbReference type="ChEBI" id="CHEBI:15378"/>
        <dbReference type="ChEBI" id="CHEBI:58405"/>
        <dbReference type="ChEBI" id="CHEBI:60033"/>
        <dbReference type="ChEBI" id="CHEBI:78435"/>
        <dbReference type="EC" id="2.4.99.28"/>
    </reaction>
</comment>
<dbReference type="Gene3D" id="3.40.710.10">
    <property type="entry name" value="DD-peptidase/beta-lactamase superfamily"/>
    <property type="match status" value="1"/>
</dbReference>
<comment type="catalytic activity">
    <reaction evidence="7">
        <text>Preferential cleavage: (Ac)2-L-Lys-D-Ala-|-D-Ala. Also transpeptidation of peptidyl-alanyl moieties that are N-acyl substituents of D-alanine.</text>
        <dbReference type="EC" id="3.4.16.4"/>
    </reaction>
</comment>
<evidence type="ECO:0000256" key="6">
    <source>
        <dbReference type="ARBA" id="ARBA00023268"/>
    </source>
</evidence>
<feature type="transmembrane region" description="Helical" evidence="10">
    <location>
        <begin position="20"/>
        <end position="45"/>
    </location>
</feature>
<dbReference type="EMBL" id="JBHSQJ010000051">
    <property type="protein sequence ID" value="MFC5908250.1"/>
    <property type="molecule type" value="Genomic_DNA"/>
</dbReference>
<evidence type="ECO:0000259" key="12">
    <source>
        <dbReference type="Pfam" id="PF00912"/>
    </source>
</evidence>
<dbReference type="Proteomes" id="UP001596174">
    <property type="component" value="Unassembled WGS sequence"/>
</dbReference>
<keyword evidence="5" id="KW-0378">Hydrolase</keyword>
<dbReference type="Pfam" id="PF00912">
    <property type="entry name" value="Transgly"/>
    <property type="match status" value="1"/>
</dbReference>
<keyword evidence="2" id="KW-0645">Protease</keyword>
<evidence type="ECO:0000259" key="11">
    <source>
        <dbReference type="Pfam" id="PF00905"/>
    </source>
</evidence>
<keyword evidence="1" id="KW-0121">Carboxypeptidase</keyword>
<keyword evidence="10" id="KW-1133">Transmembrane helix</keyword>
<comment type="caution">
    <text evidence="13">The sequence shown here is derived from an EMBL/GenBank/DDBJ whole genome shotgun (WGS) entry which is preliminary data.</text>
</comment>
<accession>A0ABW1G0J5</accession>
<name>A0ABW1G0J5_9ACTN</name>
<dbReference type="Gene3D" id="1.10.3810.10">
    <property type="entry name" value="Biosynthetic peptidoglycan transglycosylase-like"/>
    <property type="match status" value="1"/>
</dbReference>
<dbReference type="InterPro" id="IPR001460">
    <property type="entry name" value="PCN-bd_Tpept"/>
</dbReference>
<organism evidence="13 14">
    <name type="scientific">Streptacidiphilus monticola</name>
    <dbReference type="NCBI Taxonomy" id="2161674"/>
    <lineage>
        <taxon>Bacteria</taxon>
        <taxon>Bacillati</taxon>
        <taxon>Actinomycetota</taxon>
        <taxon>Actinomycetes</taxon>
        <taxon>Kitasatosporales</taxon>
        <taxon>Streptomycetaceae</taxon>
        <taxon>Streptacidiphilus</taxon>
    </lineage>
</organism>
<dbReference type="InterPro" id="IPR050396">
    <property type="entry name" value="Glycosyltr_51/Transpeptidase"/>
</dbReference>
<feature type="region of interest" description="Disordered" evidence="9">
    <location>
        <begin position="691"/>
        <end position="725"/>
    </location>
</feature>
<dbReference type="Pfam" id="PF00905">
    <property type="entry name" value="Transpeptidase"/>
    <property type="match status" value="1"/>
</dbReference>
<evidence type="ECO:0000256" key="10">
    <source>
        <dbReference type="SAM" id="Phobius"/>
    </source>
</evidence>
<feature type="domain" description="Penicillin-binding protein transpeptidase" evidence="11">
    <location>
        <begin position="363"/>
        <end position="676"/>
    </location>
</feature>
<dbReference type="SUPFAM" id="SSF53955">
    <property type="entry name" value="Lysozyme-like"/>
    <property type="match status" value="1"/>
</dbReference>
<evidence type="ECO:0000256" key="9">
    <source>
        <dbReference type="SAM" id="MobiDB-lite"/>
    </source>
</evidence>
<keyword evidence="3 13" id="KW-0328">Glycosyltransferase</keyword>
<proteinExistence type="predicted"/>
<keyword evidence="10" id="KW-0472">Membrane</keyword>
<evidence type="ECO:0000256" key="2">
    <source>
        <dbReference type="ARBA" id="ARBA00022670"/>
    </source>
</evidence>
<dbReference type="RefSeq" id="WP_380583247.1">
    <property type="nucleotide sequence ID" value="NZ_JBHSQJ010000051.1"/>
</dbReference>
<evidence type="ECO:0000256" key="4">
    <source>
        <dbReference type="ARBA" id="ARBA00022679"/>
    </source>
</evidence>
<dbReference type="EC" id="2.4.-.-" evidence="13"/>
<dbReference type="InterPro" id="IPR036950">
    <property type="entry name" value="PBP_transglycosylase"/>
</dbReference>
<evidence type="ECO:0000313" key="14">
    <source>
        <dbReference type="Proteomes" id="UP001596174"/>
    </source>
</evidence>
<evidence type="ECO:0000256" key="8">
    <source>
        <dbReference type="ARBA" id="ARBA00049902"/>
    </source>
</evidence>
<evidence type="ECO:0000256" key="5">
    <source>
        <dbReference type="ARBA" id="ARBA00022801"/>
    </source>
</evidence>
<dbReference type="GO" id="GO:0016757">
    <property type="term" value="F:glycosyltransferase activity"/>
    <property type="evidence" value="ECO:0007669"/>
    <property type="project" value="UniProtKB-KW"/>
</dbReference>
<dbReference type="InterPro" id="IPR001264">
    <property type="entry name" value="Glyco_trans_51"/>
</dbReference>
<feature type="domain" description="Glycosyl transferase family 51" evidence="12">
    <location>
        <begin position="77"/>
        <end position="261"/>
    </location>
</feature>
<gene>
    <name evidence="13" type="ORF">ACFP3V_13630</name>
</gene>
<keyword evidence="14" id="KW-1185">Reference proteome</keyword>
<dbReference type="SUPFAM" id="SSF56601">
    <property type="entry name" value="beta-lactamase/transpeptidase-like"/>
    <property type="match status" value="1"/>
</dbReference>
<dbReference type="PANTHER" id="PTHR32282">
    <property type="entry name" value="BINDING PROTEIN TRANSPEPTIDASE, PUTATIVE-RELATED"/>
    <property type="match status" value="1"/>
</dbReference>
<dbReference type="InterPro" id="IPR023346">
    <property type="entry name" value="Lysozyme-like_dom_sf"/>
</dbReference>
<evidence type="ECO:0000313" key="13">
    <source>
        <dbReference type="EMBL" id="MFC5908250.1"/>
    </source>
</evidence>
<protein>
    <submittedName>
        <fullName evidence="13">Transglycosylase domain-containing protein</fullName>
        <ecNumber evidence="13">2.4.-.-</ecNumber>
    </submittedName>
</protein>
<keyword evidence="10" id="KW-0812">Transmembrane</keyword>
<dbReference type="PANTHER" id="PTHR32282:SF33">
    <property type="entry name" value="PEPTIDOGLYCAN GLYCOSYLTRANSFERASE"/>
    <property type="match status" value="1"/>
</dbReference>
<keyword evidence="6" id="KW-0511">Multifunctional enzyme</keyword>
<evidence type="ECO:0000256" key="1">
    <source>
        <dbReference type="ARBA" id="ARBA00022645"/>
    </source>
</evidence>
<reference evidence="14" key="1">
    <citation type="journal article" date="2019" name="Int. J. Syst. Evol. Microbiol.">
        <title>The Global Catalogue of Microorganisms (GCM) 10K type strain sequencing project: providing services to taxonomists for standard genome sequencing and annotation.</title>
        <authorList>
            <consortium name="The Broad Institute Genomics Platform"/>
            <consortium name="The Broad Institute Genome Sequencing Center for Infectious Disease"/>
            <person name="Wu L."/>
            <person name="Ma J."/>
        </authorList>
    </citation>
    <scope>NUCLEOTIDE SEQUENCE [LARGE SCALE GENOMIC DNA]</scope>
    <source>
        <strain evidence="14">JCM 4816</strain>
    </source>
</reference>
<keyword evidence="4 13" id="KW-0808">Transferase</keyword>